<dbReference type="EMBL" id="LCJD01000038">
    <property type="protein sequence ID" value="KKT68644.1"/>
    <property type="molecule type" value="Genomic_DNA"/>
</dbReference>
<reference evidence="1 2" key="1">
    <citation type="journal article" date="2015" name="Nature">
        <title>rRNA introns, odd ribosomes, and small enigmatic genomes across a large radiation of phyla.</title>
        <authorList>
            <person name="Brown C.T."/>
            <person name="Hug L.A."/>
            <person name="Thomas B.C."/>
            <person name="Sharon I."/>
            <person name="Castelle C.J."/>
            <person name="Singh A."/>
            <person name="Wilkins M.J."/>
            <person name="Williams K.H."/>
            <person name="Banfield J.F."/>
        </authorList>
    </citation>
    <scope>NUCLEOTIDE SEQUENCE [LARGE SCALE GENOMIC DNA]</scope>
</reference>
<evidence type="ECO:0000313" key="1">
    <source>
        <dbReference type="EMBL" id="KKT68644.1"/>
    </source>
</evidence>
<gene>
    <name evidence="1" type="ORF">UW65_C0038G0002</name>
</gene>
<protein>
    <submittedName>
        <fullName evidence="1">Uncharacterized protein</fullName>
    </submittedName>
</protein>
<sequence length="561" mass="64578">MIPGERTYPEIREHVTHTEYYGDKRPMGHIPEARFIYKDGAPVKLDVGTRTYEVKTHTEVLPAREFFQRNTVNYQQTDPHQVTTIEVDTPPLDYNIKSIEFKNPQAALIFKGLTGHYRHNIISYMKSSLAEEIALARADSVGGYDSKLQLGQDRLYADRIVREITQKKGHKDKENIVTLATDSTASLYENLEKKYRSYFPKQSGNNGNTNVFTYKKEDPFQYIPREILGWINHIEEANTQIRIQDTLIETGGSTIVISRVTVGEVVQEDDRRFYLEERVAERMIFAAERMGLGLRSAAGILEINDFDASEISGSSPSSAMVFTKTAGFFGNMGKHMLIINPVRRIPNQLEQQEPQVSYSSHNAIPINVPIEGVNHETGHLVNPYYELTKQQGEGFAVCMEYGFSFREIMMDLAQQTYQKPMTSARLASILSQNPKNITAIETYFVTGAFLSWLFEKLGPERFAQFYGHITGGYYETRETGLNKLKHERKVKDEVRHYKGQLLHCLKDLPKDHRWTWESERHMLKDFTDSFNTTLGEMTRYVHTIAPEDSLLRPRRLPEEYL</sequence>
<accession>A0A0G1M9R1</accession>
<evidence type="ECO:0000313" key="2">
    <source>
        <dbReference type="Proteomes" id="UP000034783"/>
    </source>
</evidence>
<comment type="caution">
    <text evidence="1">The sequence shown here is derived from an EMBL/GenBank/DDBJ whole genome shotgun (WGS) entry which is preliminary data.</text>
</comment>
<proteinExistence type="predicted"/>
<dbReference type="AlphaFoldDB" id="A0A0G1M9R1"/>
<name>A0A0G1M9R1_UNCKA</name>
<dbReference type="Proteomes" id="UP000034783">
    <property type="component" value="Unassembled WGS sequence"/>
</dbReference>
<organism evidence="1 2">
    <name type="scientific">candidate division WWE3 bacterium GW2011_GWB1_44_4</name>
    <dbReference type="NCBI Taxonomy" id="1619116"/>
    <lineage>
        <taxon>Bacteria</taxon>
        <taxon>Katanobacteria</taxon>
    </lineage>
</organism>